<accession>A0A8H6X4H7</accession>
<protein>
    <submittedName>
        <fullName evidence="1">Uncharacterized protein</fullName>
    </submittedName>
</protein>
<name>A0A8H6X4H7_9AGAR</name>
<dbReference type="AlphaFoldDB" id="A0A8H6X4H7"/>
<proteinExistence type="predicted"/>
<evidence type="ECO:0000313" key="2">
    <source>
        <dbReference type="Proteomes" id="UP000623467"/>
    </source>
</evidence>
<gene>
    <name evidence="1" type="ORF">MSAN_02380600</name>
</gene>
<dbReference type="EMBL" id="JACAZH010000049">
    <property type="protein sequence ID" value="KAF7334193.1"/>
    <property type="molecule type" value="Genomic_DNA"/>
</dbReference>
<sequence length="133" mass="14982">MSTGGIRIDEREVRPIPLVTNQIASDSSEILTNSFLTILPGPTLAHVGRERRKFALTTPAYWREIKSSRSLLSAMGILTRHWQLTKLQCIASKQRFPALQLKIWSRSYCCRCPRTVSQEPAKLTNFAGLAVLL</sequence>
<reference evidence="1" key="1">
    <citation type="submission" date="2020-05" db="EMBL/GenBank/DDBJ databases">
        <title>Mycena genomes resolve the evolution of fungal bioluminescence.</title>
        <authorList>
            <person name="Tsai I.J."/>
        </authorList>
    </citation>
    <scope>NUCLEOTIDE SEQUENCE</scope>
    <source>
        <strain evidence="1">160909Yilan</strain>
    </source>
</reference>
<organism evidence="1 2">
    <name type="scientific">Mycena sanguinolenta</name>
    <dbReference type="NCBI Taxonomy" id="230812"/>
    <lineage>
        <taxon>Eukaryota</taxon>
        <taxon>Fungi</taxon>
        <taxon>Dikarya</taxon>
        <taxon>Basidiomycota</taxon>
        <taxon>Agaricomycotina</taxon>
        <taxon>Agaricomycetes</taxon>
        <taxon>Agaricomycetidae</taxon>
        <taxon>Agaricales</taxon>
        <taxon>Marasmiineae</taxon>
        <taxon>Mycenaceae</taxon>
        <taxon>Mycena</taxon>
    </lineage>
</organism>
<comment type="caution">
    <text evidence="1">The sequence shown here is derived from an EMBL/GenBank/DDBJ whole genome shotgun (WGS) entry which is preliminary data.</text>
</comment>
<evidence type="ECO:0000313" key="1">
    <source>
        <dbReference type="EMBL" id="KAF7334193.1"/>
    </source>
</evidence>
<keyword evidence="2" id="KW-1185">Reference proteome</keyword>
<dbReference type="Proteomes" id="UP000623467">
    <property type="component" value="Unassembled WGS sequence"/>
</dbReference>